<proteinExistence type="predicted"/>
<reference evidence="1 2" key="1">
    <citation type="submission" date="2021-06" db="EMBL/GenBank/DDBJ databases">
        <title>Caerostris extrusa draft genome.</title>
        <authorList>
            <person name="Kono N."/>
            <person name="Arakawa K."/>
        </authorList>
    </citation>
    <scope>NUCLEOTIDE SEQUENCE [LARGE SCALE GENOMIC DNA]</scope>
</reference>
<gene>
    <name evidence="1" type="ORF">CEXT_637961</name>
</gene>
<comment type="caution">
    <text evidence="1">The sequence shown here is derived from an EMBL/GenBank/DDBJ whole genome shotgun (WGS) entry which is preliminary data.</text>
</comment>
<evidence type="ECO:0000313" key="2">
    <source>
        <dbReference type="Proteomes" id="UP001054945"/>
    </source>
</evidence>
<accession>A0AAV4TLK3</accession>
<dbReference type="AlphaFoldDB" id="A0AAV4TLK3"/>
<evidence type="ECO:0000313" key="1">
    <source>
        <dbReference type="EMBL" id="GIY47250.1"/>
    </source>
</evidence>
<sequence length="99" mass="10724">MLKETSKLLRCPNTFGRINSSGKMFAFTSISSLFTSLEEVSFVNGFVKSRLATLAPNHPCCQPTAAMSVVINVTWRMTLNTLGSKSGISNKSSEDGVVF</sequence>
<organism evidence="1 2">
    <name type="scientific">Caerostris extrusa</name>
    <name type="common">Bark spider</name>
    <name type="synonym">Caerostris bankana</name>
    <dbReference type="NCBI Taxonomy" id="172846"/>
    <lineage>
        <taxon>Eukaryota</taxon>
        <taxon>Metazoa</taxon>
        <taxon>Ecdysozoa</taxon>
        <taxon>Arthropoda</taxon>
        <taxon>Chelicerata</taxon>
        <taxon>Arachnida</taxon>
        <taxon>Araneae</taxon>
        <taxon>Araneomorphae</taxon>
        <taxon>Entelegynae</taxon>
        <taxon>Araneoidea</taxon>
        <taxon>Araneidae</taxon>
        <taxon>Caerostris</taxon>
    </lineage>
</organism>
<keyword evidence="2" id="KW-1185">Reference proteome</keyword>
<dbReference type="EMBL" id="BPLR01011554">
    <property type="protein sequence ID" value="GIY47250.1"/>
    <property type="molecule type" value="Genomic_DNA"/>
</dbReference>
<name>A0AAV4TLK3_CAEEX</name>
<protein>
    <submittedName>
        <fullName evidence="1">Uncharacterized protein</fullName>
    </submittedName>
</protein>
<dbReference type="Proteomes" id="UP001054945">
    <property type="component" value="Unassembled WGS sequence"/>
</dbReference>